<protein>
    <submittedName>
        <fullName evidence="1">Uncharacterized protein</fullName>
    </submittedName>
</protein>
<evidence type="ECO:0000313" key="1">
    <source>
        <dbReference type="EMBL" id="CAE7666380.1"/>
    </source>
</evidence>
<dbReference type="AlphaFoldDB" id="A0A812W154"/>
<dbReference type="Proteomes" id="UP000601435">
    <property type="component" value="Unassembled WGS sequence"/>
</dbReference>
<gene>
    <name evidence="1" type="ORF">SNEC2469_LOCUS19030</name>
</gene>
<reference evidence="1" key="1">
    <citation type="submission" date="2021-02" db="EMBL/GenBank/DDBJ databases">
        <authorList>
            <person name="Dougan E. K."/>
            <person name="Rhodes N."/>
            <person name="Thang M."/>
            <person name="Chan C."/>
        </authorList>
    </citation>
    <scope>NUCLEOTIDE SEQUENCE</scope>
</reference>
<comment type="caution">
    <text evidence="1">The sequence shown here is derived from an EMBL/GenBank/DDBJ whole genome shotgun (WGS) entry which is preliminary data.</text>
</comment>
<sequence length="179" mass="19641">MLDSGLERFIPEKTWPVGKPLEAEMLVPAKALDRPTLVLAADEESLQWKTLNTLTYSVGLRVFADSDPLHPLWNNVKSSIKKSGLGSALLKATLMSHTDHSPFDSGVNLVTKAEAAELWIQRCSREQFLELQENMAFDRGCKVTDSGNVPGSPQELLCESAVTTRGIYVLSSVCSVTCF</sequence>
<dbReference type="OrthoDB" id="449219at2759"/>
<evidence type="ECO:0000313" key="2">
    <source>
        <dbReference type="Proteomes" id="UP000601435"/>
    </source>
</evidence>
<proteinExistence type="predicted"/>
<name>A0A812W154_9DINO</name>
<organism evidence="1 2">
    <name type="scientific">Symbiodinium necroappetens</name>
    <dbReference type="NCBI Taxonomy" id="1628268"/>
    <lineage>
        <taxon>Eukaryota</taxon>
        <taxon>Sar</taxon>
        <taxon>Alveolata</taxon>
        <taxon>Dinophyceae</taxon>
        <taxon>Suessiales</taxon>
        <taxon>Symbiodiniaceae</taxon>
        <taxon>Symbiodinium</taxon>
    </lineage>
</organism>
<keyword evidence="2" id="KW-1185">Reference proteome</keyword>
<accession>A0A812W154</accession>
<dbReference type="EMBL" id="CAJNJA010032362">
    <property type="protein sequence ID" value="CAE7666380.1"/>
    <property type="molecule type" value="Genomic_DNA"/>
</dbReference>